<dbReference type="AlphaFoldDB" id="A0A0A8YNW3"/>
<reference evidence="1" key="1">
    <citation type="submission" date="2014-09" db="EMBL/GenBank/DDBJ databases">
        <authorList>
            <person name="Magalhaes I.L.F."/>
            <person name="Oliveira U."/>
            <person name="Santos F.R."/>
            <person name="Vidigal T.H.D.A."/>
            <person name="Brescovit A.D."/>
            <person name="Santos A.J."/>
        </authorList>
    </citation>
    <scope>NUCLEOTIDE SEQUENCE</scope>
    <source>
        <tissue evidence="1">Shoot tissue taken approximately 20 cm above the soil surface</tissue>
    </source>
</reference>
<proteinExistence type="predicted"/>
<name>A0A0A8YNW3_ARUDO</name>
<protein>
    <submittedName>
        <fullName evidence="1">Uncharacterized protein</fullName>
    </submittedName>
</protein>
<organism evidence="1">
    <name type="scientific">Arundo donax</name>
    <name type="common">Giant reed</name>
    <name type="synonym">Donax arundinaceus</name>
    <dbReference type="NCBI Taxonomy" id="35708"/>
    <lineage>
        <taxon>Eukaryota</taxon>
        <taxon>Viridiplantae</taxon>
        <taxon>Streptophyta</taxon>
        <taxon>Embryophyta</taxon>
        <taxon>Tracheophyta</taxon>
        <taxon>Spermatophyta</taxon>
        <taxon>Magnoliopsida</taxon>
        <taxon>Liliopsida</taxon>
        <taxon>Poales</taxon>
        <taxon>Poaceae</taxon>
        <taxon>PACMAD clade</taxon>
        <taxon>Arundinoideae</taxon>
        <taxon>Arundineae</taxon>
        <taxon>Arundo</taxon>
    </lineage>
</organism>
<dbReference type="EMBL" id="GBRH01270387">
    <property type="protein sequence ID" value="JAD27508.1"/>
    <property type="molecule type" value="Transcribed_RNA"/>
</dbReference>
<evidence type="ECO:0000313" key="1">
    <source>
        <dbReference type="EMBL" id="JAD27508.1"/>
    </source>
</evidence>
<reference evidence="1" key="2">
    <citation type="journal article" date="2015" name="Data Brief">
        <title>Shoot transcriptome of the giant reed, Arundo donax.</title>
        <authorList>
            <person name="Barrero R.A."/>
            <person name="Guerrero F.D."/>
            <person name="Moolhuijzen P."/>
            <person name="Goolsby J.A."/>
            <person name="Tidwell J."/>
            <person name="Bellgard S.E."/>
            <person name="Bellgard M.I."/>
        </authorList>
    </citation>
    <scope>NUCLEOTIDE SEQUENCE</scope>
    <source>
        <tissue evidence="1">Shoot tissue taken approximately 20 cm above the soil surface</tissue>
    </source>
</reference>
<sequence>MLAMTINRDLELQLSAPHSRDHLPVLECRK</sequence>
<accession>A0A0A8YNW3</accession>